<evidence type="ECO:0000256" key="1">
    <source>
        <dbReference type="ARBA" id="ARBA00010688"/>
    </source>
</evidence>
<dbReference type="InterPro" id="IPR002173">
    <property type="entry name" value="Carboh/pur_kinase_PfkB_CS"/>
</dbReference>
<dbReference type="CDD" id="cd01168">
    <property type="entry name" value="adenosine_kinase"/>
    <property type="match status" value="1"/>
</dbReference>
<proteinExistence type="inferred from homology"/>
<dbReference type="KEGG" id="saqi:AXG55_07855"/>
<dbReference type="PANTHER" id="PTHR43320">
    <property type="entry name" value="SUGAR KINASE"/>
    <property type="match status" value="1"/>
</dbReference>
<evidence type="ECO:0000313" key="5">
    <source>
        <dbReference type="EMBL" id="APJ03823.1"/>
    </source>
</evidence>
<dbReference type="Pfam" id="PF00294">
    <property type="entry name" value="PfkB"/>
    <property type="match status" value="1"/>
</dbReference>
<dbReference type="Proteomes" id="UP000184731">
    <property type="component" value="Chromosome"/>
</dbReference>
<accession>A0A1L4D0T3</accession>
<feature type="domain" description="Carbohydrate kinase PfkB" evidence="4">
    <location>
        <begin position="65"/>
        <end position="327"/>
    </location>
</feature>
<evidence type="ECO:0000256" key="2">
    <source>
        <dbReference type="ARBA" id="ARBA00022679"/>
    </source>
</evidence>
<dbReference type="GO" id="GO:0016301">
    <property type="term" value="F:kinase activity"/>
    <property type="evidence" value="ECO:0007669"/>
    <property type="project" value="UniProtKB-KW"/>
</dbReference>
<protein>
    <recommendedName>
        <fullName evidence="4">Carbohydrate kinase PfkB domain-containing protein</fullName>
    </recommendedName>
</protein>
<evidence type="ECO:0000256" key="3">
    <source>
        <dbReference type="ARBA" id="ARBA00022777"/>
    </source>
</evidence>
<dbReference type="OrthoDB" id="9813569at2"/>
<name>A0A1L4D0T3_9BACT</name>
<dbReference type="RefSeq" id="WP_148697567.1">
    <property type="nucleotide sequence ID" value="NZ_CP017834.1"/>
</dbReference>
<evidence type="ECO:0000259" key="4">
    <source>
        <dbReference type="Pfam" id="PF00294"/>
    </source>
</evidence>
<dbReference type="SUPFAM" id="SSF53613">
    <property type="entry name" value="Ribokinase-like"/>
    <property type="match status" value="1"/>
</dbReference>
<comment type="similarity">
    <text evidence="1">Belongs to the carbohydrate kinase PfkB family.</text>
</comment>
<dbReference type="InterPro" id="IPR029056">
    <property type="entry name" value="Ribokinase-like"/>
</dbReference>
<dbReference type="PANTHER" id="PTHR43320:SF3">
    <property type="entry name" value="CARBOHYDRATE KINASE PFKB DOMAIN-CONTAINING PROTEIN"/>
    <property type="match status" value="1"/>
</dbReference>
<dbReference type="InterPro" id="IPR011611">
    <property type="entry name" value="PfkB_dom"/>
</dbReference>
<dbReference type="Gene3D" id="3.40.1190.20">
    <property type="match status" value="1"/>
</dbReference>
<dbReference type="EMBL" id="CP017834">
    <property type="protein sequence ID" value="APJ03823.1"/>
    <property type="molecule type" value="Genomic_DNA"/>
</dbReference>
<gene>
    <name evidence="5" type="ORF">AXG55_07855</name>
</gene>
<dbReference type="InterPro" id="IPR052700">
    <property type="entry name" value="Carb_kinase_PfkB-like"/>
</dbReference>
<dbReference type="PROSITE" id="PS00584">
    <property type="entry name" value="PFKB_KINASES_2"/>
    <property type="match status" value="1"/>
</dbReference>
<organism evidence="5 6">
    <name type="scientific">Silvanigrella aquatica</name>
    <dbReference type="NCBI Taxonomy" id="1915309"/>
    <lineage>
        <taxon>Bacteria</taxon>
        <taxon>Pseudomonadati</taxon>
        <taxon>Bdellovibrionota</taxon>
        <taxon>Oligoflexia</taxon>
        <taxon>Silvanigrellales</taxon>
        <taxon>Silvanigrellaceae</taxon>
        <taxon>Silvanigrella</taxon>
    </lineage>
</organism>
<dbReference type="STRING" id="1915309.AXG55_07855"/>
<keyword evidence="2" id="KW-0808">Transferase</keyword>
<sequence>MIQNSFFSTEQFRHVFDVVSIENALVDLLVRANDSDLKSFGMTKGVMQLVDEETQKNVLRNLGNAKPEVELGGSASNAIRGLAVLGAKTSYSSTVGNDEYGKAFAQRMTELGITNRLSTVEGVHTGTCLVVVTPDGERTLNTYLGACRSYRPSFVPFDDIVQSKIFFSTGYMLDTQDQIDALDAAFKHALQNDVKIAFDVADPFVIKRHGQRTMLKLLEKTHLVFLNAEEARILLEMSPEQAALELAKTIELVVVKDGEKGAYIAHDENVIFIPAKKIEVADTTGAGDMFAGGFMFGLCRGLTYEQCGQIATLLASDTVSYMGVRLSSNIRSQVEAIIR</sequence>
<keyword evidence="6" id="KW-1185">Reference proteome</keyword>
<reference evidence="5 6" key="1">
    <citation type="submission" date="2016-10" db="EMBL/GenBank/DDBJ databases">
        <title>Silvanigrella aquatica sp. nov., isolated from a freshwater lake located in the Black Forest, Germany, description of Silvanigrellaceae fam. nov., Silvanigrellales ord. nov., reclassification of the order Bdellovibrionales in the class Oligoflexia, reclassification of the families Bacteriovoracaceae and Halobacteriovoraceae in the new order Bacteriovoracales ord. nov., and reclassification of the family Pseudobacteriovoracaceae in the order Oligoflexiales.</title>
        <authorList>
            <person name="Hahn M.W."/>
            <person name="Schmidt J."/>
            <person name="Koll U."/>
            <person name="Rohde M."/>
            <person name="Verbag S."/>
            <person name="Pitt A."/>
            <person name="Nakai R."/>
            <person name="Naganuma T."/>
            <person name="Lang E."/>
        </authorList>
    </citation>
    <scope>NUCLEOTIDE SEQUENCE [LARGE SCALE GENOMIC DNA]</scope>
    <source>
        <strain evidence="5 6">MWH-Nonnen-W8red</strain>
    </source>
</reference>
<dbReference type="AlphaFoldDB" id="A0A1L4D0T3"/>
<evidence type="ECO:0000313" key="6">
    <source>
        <dbReference type="Proteomes" id="UP000184731"/>
    </source>
</evidence>
<keyword evidence="3" id="KW-0418">Kinase</keyword>